<feature type="compositionally biased region" description="Low complexity" evidence="1">
    <location>
        <begin position="14"/>
        <end position="26"/>
    </location>
</feature>
<evidence type="ECO:0000313" key="3">
    <source>
        <dbReference type="Proteomes" id="UP001162060"/>
    </source>
</evidence>
<dbReference type="Proteomes" id="UP001162060">
    <property type="component" value="Unassembled WGS sequence"/>
</dbReference>
<name>A0AAV1T877_9STRA</name>
<reference evidence="2" key="1">
    <citation type="submission" date="2024-01" db="EMBL/GenBank/DDBJ databases">
        <authorList>
            <person name="Webb A."/>
        </authorList>
    </citation>
    <scope>NUCLEOTIDE SEQUENCE</scope>
    <source>
        <strain evidence="2">Pm1</strain>
    </source>
</reference>
<protein>
    <submittedName>
        <fullName evidence="2">Uncharacterized protein</fullName>
    </submittedName>
</protein>
<dbReference type="EMBL" id="CAKLBY020000031">
    <property type="protein sequence ID" value="CAK7906818.1"/>
    <property type="molecule type" value="Genomic_DNA"/>
</dbReference>
<comment type="caution">
    <text evidence="2">The sequence shown here is derived from an EMBL/GenBank/DDBJ whole genome shotgun (WGS) entry which is preliminary data.</text>
</comment>
<evidence type="ECO:0000313" key="2">
    <source>
        <dbReference type="EMBL" id="CAK7906818.1"/>
    </source>
</evidence>
<organism evidence="2 3">
    <name type="scientific">Peronospora matthiolae</name>
    <dbReference type="NCBI Taxonomy" id="2874970"/>
    <lineage>
        <taxon>Eukaryota</taxon>
        <taxon>Sar</taxon>
        <taxon>Stramenopiles</taxon>
        <taxon>Oomycota</taxon>
        <taxon>Peronosporomycetes</taxon>
        <taxon>Peronosporales</taxon>
        <taxon>Peronosporaceae</taxon>
        <taxon>Peronospora</taxon>
    </lineage>
</organism>
<evidence type="ECO:0000256" key="1">
    <source>
        <dbReference type="SAM" id="MobiDB-lite"/>
    </source>
</evidence>
<feature type="region of interest" description="Disordered" evidence="1">
    <location>
        <begin position="42"/>
        <end position="66"/>
    </location>
</feature>
<feature type="compositionally biased region" description="Basic residues" evidence="1">
    <location>
        <begin position="146"/>
        <end position="157"/>
    </location>
</feature>
<feature type="region of interest" description="Disordered" evidence="1">
    <location>
        <begin position="88"/>
        <end position="157"/>
    </location>
</feature>
<accession>A0AAV1T877</accession>
<feature type="compositionally biased region" description="Polar residues" evidence="1">
    <location>
        <begin position="52"/>
        <end position="61"/>
    </location>
</feature>
<feature type="compositionally biased region" description="Basic and acidic residues" evidence="1">
    <location>
        <begin position="129"/>
        <end position="142"/>
    </location>
</feature>
<dbReference type="AlphaFoldDB" id="A0AAV1T877"/>
<feature type="region of interest" description="Disordered" evidence="1">
    <location>
        <begin position="1"/>
        <end position="27"/>
    </location>
</feature>
<proteinExistence type="predicted"/>
<gene>
    <name evidence="2" type="ORF">PM001_LOCUS3410</name>
</gene>
<sequence>MPAASSTRGESPRGTDTSAASAAGTANRNVFEAGIEIIYSGKSDDAYDTKATPHTSGSSGADSARSILAGSGKRGCIMTEIFLLTGSFDESSPHASPSDDRTLGDGGDAPMHHHEKSNSSVRAASGDSARSDTTKEARDRNILNHARSRRVRQTCEL</sequence>